<dbReference type="Pfam" id="PF03968">
    <property type="entry name" value="LptD_N"/>
    <property type="match status" value="1"/>
</dbReference>
<keyword evidence="1" id="KW-0732">Signal</keyword>
<evidence type="ECO:0000259" key="2">
    <source>
        <dbReference type="Pfam" id="PF03968"/>
    </source>
</evidence>
<dbReference type="EMBL" id="CP065383">
    <property type="protein sequence ID" value="QPM67196.1"/>
    <property type="molecule type" value="Genomic_DNA"/>
</dbReference>
<dbReference type="GO" id="GO:0009279">
    <property type="term" value="C:cell outer membrane"/>
    <property type="evidence" value="ECO:0007669"/>
    <property type="project" value="TreeGrafter"/>
</dbReference>
<dbReference type="InterPro" id="IPR052037">
    <property type="entry name" value="LPS_export_LptA"/>
</dbReference>
<dbReference type="AlphaFoldDB" id="A0A7T1AJR1"/>
<dbReference type="PANTHER" id="PTHR36504">
    <property type="entry name" value="LIPOPOLYSACCHARIDE EXPORT SYSTEM PROTEIN LPTA"/>
    <property type="match status" value="1"/>
</dbReference>
<evidence type="ECO:0000313" key="4">
    <source>
        <dbReference type="Proteomes" id="UP000594463"/>
    </source>
</evidence>
<dbReference type="KEGG" id="alam:RT761_00388"/>
<organism evidence="3 4">
    <name type="scientific">Atribacter laminatus</name>
    <dbReference type="NCBI Taxonomy" id="2847778"/>
    <lineage>
        <taxon>Bacteria</taxon>
        <taxon>Pseudomonadati</taxon>
        <taxon>Atribacterota</taxon>
        <taxon>Atribacteria</taxon>
        <taxon>Atribacterales</taxon>
        <taxon>Atribacteraceae</taxon>
        <taxon>Atribacter</taxon>
    </lineage>
</organism>
<keyword evidence="4" id="KW-1185">Reference proteome</keyword>
<protein>
    <submittedName>
        <fullName evidence="3">Lipopolysaccharide export system protein LptA</fullName>
    </submittedName>
</protein>
<dbReference type="RefSeq" id="WP_218112417.1">
    <property type="nucleotide sequence ID" value="NZ_CP065383.1"/>
</dbReference>
<sequence>MRKINIWPVLVLIIFLFLLSREGITAAQSSSDVTLKTSSAEFDEKTGIIYAKGQSTIQWQGVTMICPYLEVDTVKQEAKSEGEIQVVWEDKTIFSQSLFFYGKEKKVVMTDIQGKGKDFSFQTKKMDFFLSPGKILLTGNPLLMINSFQIRPQQVDYSLNEKKWLASSVVIAKEGWSGQSKSATYQEGSNFIVLEGNATVEKDGNQLRGEKILIDVETGKVRVEGNVEINIMAIEGEETN</sequence>
<reference evidence="3 4" key="1">
    <citation type="journal article" date="2021" name="Nat. Commun.">
        <title>Isolation of a member of the candidate phylum Atribacteria reveals a unique cell membrane structure.</title>
        <authorList>
            <person name="Taiki K."/>
            <person name="Nobu M.K."/>
            <person name="Kusada H."/>
            <person name="Meng X.-Y."/>
            <person name="Hosoki N."/>
            <person name="Uematsu K."/>
            <person name="Yoshioka H."/>
            <person name="Kamagata Y."/>
            <person name="Tamaki H."/>
        </authorList>
    </citation>
    <scope>NUCLEOTIDE SEQUENCE [LARGE SCALE GENOMIC DNA]</scope>
    <source>
        <strain evidence="3 4">RT761</strain>
    </source>
</reference>
<dbReference type="GO" id="GO:0030288">
    <property type="term" value="C:outer membrane-bounded periplasmic space"/>
    <property type="evidence" value="ECO:0007669"/>
    <property type="project" value="TreeGrafter"/>
</dbReference>
<dbReference type="Proteomes" id="UP000594463">
    <property type="component" value="Chromosome"/>
</dbReference>
<gene>
    <name evidence="3" type="primary">lptA</name>
    <name evidence="3" type="ORF">RT761_00388</name>
</gene>
<proteinExistence type="predicted"/>
<dbReference type="PANTHER" id="PTHR36504:SF1">
    <property type="entry name" value="LIPOPOLYSACCHARIDE EXPORT SYSTEM PROTEIN LPTA"/>
    <property type="match status" value="1"/>
</dbReference>
<evidence type="ECO:0000256" key="1">
    <source>
        <dbReference type="ARBA" id="ARBA00022729"/>
    </source>
</evidence>
<dbReference type="Gene3D" id="2.60.450.10">
    <property type="entry name" value="Lipopolysaccharide (LPS) transport protein A like domain"/>
    <property type="match status" value="2"/>
</dbReference>
<dbReference type="GO" id="GO:0017089">
    <property type="term" value="F:glycolipid transfer activity"/>
    <property type="evidence" value="ECO:0007669"/>
    <property type="project" value="TreeGrafter"/>
</dbReference>
<feature type="domain" description="Organic solvent tolerance-like N-terminal" evidence="2">
    <location>
        <begin position="70"/>
        <end position="219"/>
    </location>
</feature>
<dbReference type="GO" id="GO:0015920">
    <property type="term" value="P:lipopolysaccharide transport"/>
    <property type="evidence" value="ECO:0007669"/>
    <property type="project" value="TreeGrafter"/>
</dbReference>
<name>A0A7T1AJR1_ATRLM</name>
<dbReference type="InterPro" id="IPR005653">
    <property type="entry name" value="OstA-like_N"/>
</dbReference>
<accession>A0A7T1AJR1</accession>
<evidence type="ECO:0000313" key="3">
    <source>
        <dbReference type="EMBL" id="QPM67196.1"/>
    </source>
</evidence>